<organism evidence="2 3">
    <name type="scientific">Psychrobacter coccoides</name>
    <dbReference type="NCBI Taxonomy" id="2818440"/>
    <lineage>
        <taxon>Bacteria</taxon>
        <taxon>Pseudomonadati</taxon>
        <taxon>Pseudomonadota</taxon>
        <taxon>Gammaproteobacteria</taxon>
        <taxon>Moraxellales</taxon>
        <taxon>Moraxellaceae</taxon>
        <taxon>Psychrobacter</taxon>
    </lineage>
</organism>
<evidence type="ECO:0000313" key="2">
    <source>
        <dbReference type="EMBL" id="MBO1531720.1"/>
    </source>
</evidence>
<feature type="non-terminal residue" evidence="2">
    <location>
        <position position="38"/>
    </location>
</feature>
<dbReference type="RefSeq" id="WP_207992088.1">
    <property type="nucleotide sequence ID" value="NZ_JAGBKM010000021.1"/>
</dbReference>
<dbReference type="EMBL" id="JAGBKM010000021">
    <property type="protein sequence ID" value="MBO1531720.1"/>
    <property type="molecule type" value="Genomic_DNA"/>
</dbReference>
<proteinExistence type="predicted"/>
<name>A0ABS3NRR7_9GAMM</name>
<sequence>MKTQIEVSCPDCHSSSLKKNGIKSYGKQNYQCKDCNRQ</sequence>
<gene>
    <name evidence="2" type="ORF">J3492_10925</name>
</gene>
<feature type="domain" description="InsA N-terminal zinc ribbon" evidence="1">
    <location>
        <begin position="5"/>
        <end position="35"/>
    </location>
</feature>
<dbReference type="InterPro" id="IPR003220">
    <property type="entry name" value="InsA_N_dom_Znf"/>
</dbReference>
<comment type="caution">
    <text evidence="2">The sequence shown here is derived from an EMBL/GenBank/DDBJ whole genome shotgun (WGS) entry which is preliminary data.</text>
</comment>
<dbReference type="Proteomes" id="UP000664554">
    <property type="component" value="Unassembled WGS sequence"/>
</dbReference>
<protein>
    <submittedName>
        <fullName evidence="2">IS1 family transposase</fullName>
    </submittedName>
</protein>
<accession>A0ABS3NRR7</accession>
<evidence type="ECO:0000313" key="3">
    <source>
        <dbReference type="Proteomes" id="UP000664554"/>
    </source>
</evidence>
<keyword evidence="3" id="KW-1185">Reference proteome</keyword>
<reference evidence="2 3" key="1">
    <citation type="submission" date="2021-03" db="EMBL/GenBank/DDBJ databases">
        <authorList>
            <person name="Shang D.-D."/>
            <person name="Du Z.-J."/>
            <person name="Chen G.-J."/>
        </authorList>
    </citation>
    <scope>NUCLEOTIDE SEQUENCE [LARGE SCALE GENOMIC DNA]</scope>
    <source>
        <strain evidence="2 3">F1192</strain>
    </source>
</reference>
<dbReference type="Pfam" id="PF03811">
    <property type="entry name" value="Zn_ribbon_InsA"/>
    <property type="match status" value="1"/>
</dbReference>
<evidence type="ECO:0000259" key="1">
    <source>
        <dbReference type="Pfam" id="PF03811"/>
    </source>
</evidence>